<protein>
    <recommendedName>
        <fullName evidence="1">Regulator of ribonuclease activity B domain-containing protein</fullName>
    </recommendedName>
</protein>
<sequence length="114" mass="12432">MKLVEELMQAAEADTDVLRSLDSNGDRFSVPRDVDFLIRATSRENAEIIAGFVNDFSYGAANTQESDGQWSVLIIVHMPVTQPVILSVSGFMLCIARLFGAEYDGWGCIAAGKT</sequence>
<dbReference type="SUPFAM" id="SSF89946">
    <property type="entry name" value="Hypothetical protein VC0424"/>
    <property type="match status" value="1"/>
</dbReference>
<evidence type="ECO:0000259" key="1">
    <source>
        <dbReference type="Pfam" id="PF06877"/>
    </source>
</evidence>
<gene>
    <name evidence="2" type="ORF">DF3PB_220039</name>
</gene>
<dbReference type="InterPro" id="IPR009671">
    <property type="entry name" value="RraB_dom"/>
</dbReference>
<dbReference type="Gene3D" id="3.30.70.970">
    <property type="entry name" value="RraB-like"/>
    <property type="match status" value="1"/>
</dbReference>
<reference evidence="2" key="1">
    <citation type="submission" date="2018-07" db="EMBL/GenBank/DDBJ databases">
        <authorList>
            <person name="Quirk P.G."/>
            <person name="Krulwich T.A."/>
        </authorList>
    </citation>
    <scope>NUCLEOTIDE SEQUENCE</scope>
</reference>
<dbReference type="Pfam" id="PF06877">
    <property type="entry name" value="RraB"/>
    <property type="match status" value="1"/>
</dbReference>
<dbReference type="EMBL" id="UIDG01000135">
    <property type="protein sequence ID" value="SUS05902.1"/>
    <property type="molecule type" value="Genomic_DNA"/>
</dbReference>
<accession>A0A380TCT4</accession>
<dbReference type="AlphaFoldDB" id="A0A380TCT4"/>
<dbReference type="InterPro" id="IPR036701">
    <property type="entry name" value="RraB-like_sf"/>
</dbReference>
<proteinExistence type="predicted"/>
<organism evidence="2">
    <name type="scientific">metagenome</name>
    <dbReference type="NCBI Taxonomy" id="256318"/>
    <lineage>
        <taxon>unclassified sequences</taxon>
        <taxon>metagenomes</taxon>
    </lineage>
</organism>
<name>A0A380TCT4_9ZZZZ</name>
<feature type="domain" description="Regulator of ribonuclease activity B" evidence="1">
    <location>
        <begin position="12"/>
        <end position="108"/>
    </location>
</feature>
<evidence type="ECO:0000313" key="2">
    <source>
        <dbReference type="EMBL" id="SUS05902.1"/>
    </source>
</evidence>